<keyword evidence="2" id="KW-1185">Reference proteome</keyword>
<organism evidence="1">
    <name type="scientific">Salvia splendens</name>
    <name type="common">Scarlet sage</name>
    <dbReference type="NCBI Taxonomy" id="180675"/>
    <lineage>
        <taxon>Eukaryota</taxon>
        <taxon>Viridiplantae</taxon>
        <taxon>Streptophyta</taxon>
        <taxon>Embryophyta</taxon>
        <taxon>Tracheophyta</taxon>
        <taxon>Spermatophyta</taxon>
        <taxon>Magnoliopsida</taxon>
        <taxon>eudicotyledons</taxon>
        <taxon>Gunneridae</taxon>
        <taxon>Pentapetalae</taxon>
        <taxon>asterids</taxon>
        <taxon>lamiids</taxon>
        <taxon>Lamiales</taxon>
        <taxon>Lamiaceae</taxon>
        <taxon>Nepetoideae</taxon>
        <taxon>Mentheae</taxon>
        <taxon>Salviinae</taxon>
        <taxon>Salvia</taxon>
        <taxon>Salvia subgen. Calosphace</taxon>
        <taxon>core Calosphace</taxon>
    </lineage>
</organism>
<protein>
    <submittedName>
        <fullName evidence="1">Uncharacterized protein</fullName>
    </submittedName>
</protein>
<dbReference type="AlphaFoldDB" id="A0A8X8VZP7"/>
<dbReference type="EMBL" id="PNBA02000022">
    <property type="protein sequence ID" value="KAG6385371.1"/>
    <property type="molecule type" value="Genomic_DNA"/>
</dbReference>
<comment type="caution">
    <text evidence="1">The sequence shown here is derived from an EMBL/GenBank/DDBJ whole genome shotgun (WGS) entry which is preliminary data.</text>
</comment>
<dbReference type="Proteomes" id="UP000298416">
    <property type="component" value="Unassembled WGS sequence"/>
</dbReference>
<sequence length="156" mass="17607">MSSASTLIGCGMRNITSCLFSRCLRFEEKKSNCISPENSSGSIVFDFTGRRPAKISPENMVLDEEDYLVFLFREDGAIDLVNSGDCDEDENLTYAHIVTGEEKESKDELENCDSNISDTSSESFSFPILKIEEWMGSPVYMPKQEKQGVRLHCCRF</sequence>
<reference evidence="1" key="2">
    <citation type="submission" date="2020-08" db="EMBL/GenBank/DDBJ databases">
        <title>Plant Genome Project.</title>
        <authorList>
            <person name="Zhang R.-G."/>
        </authorList>
    </citation>
    <scope>NUCLEOTIDE SEQUENCE</scope>
    <source>
        <strain evidence="1">Huo1</strain>
        <tissue evidence="1">Leaf</tissue>
    </source>
</reference>
<name>A0A8X8VZP7_SALSN</name>
<accession>A0A8X8VZP7</accession>
<gene>
    <name evidence="1" type="ORF">SASPL_154206</name>
</gene>
<proteinExistence type="predicted"/>
<evidence type="ECO:0000313" key="2">
    <source>
        <dbReference type="Proteomes" id="UP000298416"/>
    </source>
</evidence>
<dbReference type="OrthoDB" id="1911716at2759"/>
<reference evidence="1" key="1">
    <citation type="submission" date="2018-01" db="EMBL/GenBank/DDBJ databases">
        <authorList>
            <person name="Mao J.F."/>
        </authorList>
    </citation>
    <scope>NUCLEOTIDE SEQUENCE</scope>
    <source>
        <strain evidence="1">Huo1</strain>
        <tissue evidence="1">Leaf</tissue>
    </source>
</reference>
<evidence type="ECO:0000313" key="1">
    <source>
        <dbReference type="EMBL" id="KAG6385371.1"/>
    </source>
</evidence>